<dbReference type="PROSITE" id="PS50005">
    <property type="entry name" value="TPR"/>
    <property type="match status" value="1"/>
</dbReference>
<dbReference type="Gene3D" id="1.25.40.10">
    <property type="entry name" value="Tetratricopeptide repeat domain"/>
    <property type="match status" value="4"/>
</dbReference>
<accession>A0A3D9BQS2</accession>
<dbReference type="Gene3D" id="3.40.50.1220">
    <property type="entry name" value="TPP-binding domain"/>
    <property type="match status" value="1"/>
</dbReference>
<dbReference type="EMBL" id="QNVS01000010">
    <property type="protein sequence ID" value="REC55869.1"/>
    <property type="molecule type" value="Genomic_DNA"/>
</dbReference>
<dbReference type="SMART" id="SM00028">
    <property type="entry name" value="TPR"/>
    <property type="match status" value="8"/>
</dbReference>
<dbReference type="SUPFAM" id="SSF52467">
    <property type="entry name" value="DHS-like NAD/FAD-binding domain"/>
    <property type="match status" value="1"/>
</dbReference>
<evidence type="ECO:0008006" key="4">
    <source>
        <dbReference type="Google" id="ProtNLM"/>
    </source>
</evidence>
<dbReference type="AlphaFoldDB" id="A0A3D9BQS2"/>
<dbReference type="InterPro" id="IPR053277">
    <property type="entry name" value="Endomembrane_traffic_mod"/>
</dbReference>
<dbReference type="NCBIfam" id="NF047558">
    <property type="entry name" value="TPR_END_plus"/>
    <property type="match status" value="1"/>
</dbReference>
<dbReference type="PANTHER" id="PTHR45005:SF2">
    <property type="entry name" value="PROTEIN HLB1"/>
    <property type="match status" value="1"/>
</dbReference>
<proteinExistence type="predicted"/>
<name>A0A3D9BQS2_9FLAO</name>
<reference evidence="2 3" key="1">
    <citation type="journal article" date="2006" name="Int. J. Syst. Evol. Microbiol.">
        <title>Chryseobacterium piscium sp. nov., isolated from fish of the South Atlantic Ocean off South Africa.</title>
        <authorList>
            <person name="de Beer H."/>
            <person name="Hugo C.J."/>
            <person name="Jooste P.J."/>
            <person name="Vancanneyt M."/>
            <person name="Coenye T."/>
            <person name="Vandamme P."/>
        </authorList>
    </citation>
    <scope>NUCLEOTIDE SEQUENCE [LARGE SCALE GENOMIC DNA]</scope>
    <source>
        <strain evidence="2 3">CCUG 51923</strain>
    </source>
</reference>
<feature type="repeat" description="TPR" evidence="1">
    <location>
        <begin position="701"/>
        <end position="734"/>
    </location>
</feature>
<sequence>MEAQRTIEDIAYLIKNAKNKPIILLGAGASVSAGIPLANKIIEDVLEIHKEKPSIRRLKDEHKKDYYKLMEALSAQERRSLFYEYINNEQVKLNVTHIYLAQMLKEGLIDYVLTVNFDDLMLKACAMFNFIPPVYDVSILNDFTTTTFLEKSVTYLHGQHHGQWLLNAEGELTKVKQSIPKIFERICHDRTWIVIGYSGEDEILDEIANVGSFENELYWVGYNDSPVSDKVQNKLFTNPQTNAYHIKGYDSDSFFLKIHSELGIQTPEIFNKPFSFLKTMLETVRDIQIDNNSDHRSLFEGIQERMEISKKQVSEAIDIIENKESEEQLIQRIIEKGIKRDFSLKDAIMFEDQIERNNYHKAKQTLGNYYGEWGIKQGKKFRLLKNQADIDRGISNFEKAIELNPNNGSIYSGFAIILFDCIVFKGEPYSFNKVLDLFEKAMRLDSNYNLYYNWGTVLSDIGTITKSEKYFKMCFKKFQKAKELSPEIIATYFNWGSALNELSTINNDKKILLESIAMYRIALELDEKNIDILNNLGVALKDLAILEDNDNYFEESILLFRNAIKISSENDRILYNLGMTLFSYNKKNTNAKLLSESFHCFTKVLKINPQDYDSYNNCGIIQSIIAKNKNDINLFEKSFDYFKNAIKIEPQNSKAFFNWGNAISLLAEIQTDEILFYESIEMYKQALRTSKNDDEIYSQLALSELNVGIINKSEFNYWDSFSNFEQALEINPNNANALNNWSFGLLRYSYLLETEEERKITLLEGLEKGKKAYSLGENPYNLSCIYAVLNDKENALKYLNETLERKLIQTEYVNNDNDWDNLKSDPGFINLLNIYK</sequence>
<organism evidence="2 3">
    <name type="scientific">Chryseobacterium piscium</name>
    <dbReference type="NCBI Taxonomy" id="333702"/>
    <lineage>
        <taxon>Bacteria</taxon>
        <taxon>Pseudomonadati</taxon>
        <taxon>Bacteroidota</taxon>
        <taxon>Flavobacteriia</taxon>
        <taxon>Flavobacteriales</taxon>
        <taxon>Weeksellaceae</taxon>
        <taxon>Chryseobacterium group</taxon>
        <taxon>Chryseobacterium</taxon>
    </lineage>
</organism>
<dbReference type="InterPro" id="IPR011990">
    <property type="entry name" value="TPR-like_helical_dom_sf"/>
</dbReference>
<evidence type="ECO:0000256" key="1">
    <source>
        <dbReference type="PROSITE-ProRule" id="PRU00339"/>
    </source>
</evidence>
<dbReference type="InterPro" id="IPR029035">
    <property type="entry name" value="DHS-like_NAD/FAD-binding_dom"/>
</dbReference>
<dbReference type="Pfam" id="PF13181">
    <property type="entry name" value="TPR_8"/>
    <property type="match status" value="1"/>
</dbReference>
<evidence type="ECO:0000313" key="3">
    <source>
        <dbReference type="Proteomes" id="UP000256512"/>
    </source>
</evidence>
<keyword evidence="3" id="KW-1185">Reference proteome</keyword>
<dbReference type="RefSeq" id="WP_115949447.1">
    <property type="nucleotide sequence ID" value="NZ_QNVS01000010.1"/>
</dbReference>
<dbReference type="SUPFAM" id="SSF48452">
    <property type="entry name" value="TPR-like"/>
    <property type="match status" value="2"/>
</dbReference>
<keyword evidence="1" id="KW-0802">TPR repeat</keyword>
<protein>
    <recommendedName>
        <fullName evidence="4">SIR2-like domain-containing protein</fullName>
    </recommendedName>
</protein>
<dbReference type="InterPro" id="IPR019734">
    <property type="entry name" value="TPR_rpt"/>
</dbReference>
<gene>
    <name evidence="2" type="ORF">DRF62_05535</name>
</gene>
<dbReference type="Proteomes" id="UP000256512">
    <property type="component" value="Unassembled WGS sequence"/>
</dbReference>
<comment type="caution">
    <text evidence="2">The sequence shown here is derived from an EMBL/GenBank/DDBJ whole genome shotgun (WGS) entry which is preliminary data.</text>
</comment>
<dbReference type="PANTHER" id="PTHR45005">
    <property type="match status" value="1"/>
</dbReference>
<evidence type="ECO:0000313" key="2">
    <source>
        <dbReference type="EMBL" id="REC55869.1"/>
    </source>
</evidence>